<reference evidence="3" key="3">
    <citation type="submission" date="2025-08" db="UniProtKB">
        <authorList>
            <consortium name="RefSeq"/>
        </authorList>
    </citation>
    <scope>IDENTIFICATION</scope>
</reference>
<dbReference type="InterPro" id="IPR029068">
    <property type="entry name" value="Glyas_Bleomycin-R_OHBP_Dase"/>
</dbReference>
<dbReference type="Pfam" id="PF00903">
    <property type="entry name" value="Glyoxalase"/>
    <property type="match status" value="1"/>
</dbReference>
<reference evidence="3" key="2">
    <citation type="journal article" date="2011" name="J. Inorg. Biochem.">
        <title>Structural and mechanistic comparisons of the metal-binding members of the vicinal oxygen chelate (VOC) superfamily.</title>
        <authorList>
            <person name="He P."/>
            <person name="Moran G.R."/>
        </authorList>
    </citation>
    <scope>NUCLEOTIDE SEQUENCE</scope>
</reference>
<dbReference type="OrthoDB" id="6874672at2"/>
<dbReference type="InterPro" id="IPR004360">
    <property type="entry name" value="Glyas_Fos-R_dOase_dom"/>
</dbReference>
<dbReference type="Gene3D" id="3.10.180.10">
    <property type="entry name" value="2,3-Dihydroxybiphenyl 1,2-Dioxygenase, domain 1"/>
    <property type="match status" value="1"/>
</dbReference>
<dbReference type="InterPro" id="IPR037523">
    <property type="entry name" value="VOC_core"/>
</dbReference>
<dbReference type="CDD" id="cd06587">
    <property type="entry name" value="VOC"/>
    <property type="match status" value="1"/>
</dbReference>
<proteinExistence type="predicted"/>
<dbReference type="AlphaFoldDB" id="A0A8B6X2T8"/>
<dbReference type="SUPFAM" id="SSF54593">
    <property type="entry name" value="Glyoxalase/Bleomycin resistance protein/Dihydroxybiphenyl dioxygenase"/>
    <property type="match status" value="1"/>
</dbReference>
<protein>
    <submittedName>
        <fullName evidence="3">VOC family protein</fullName>
    </submittedName>
</protein>
<name>A0A8B6X2T8_9BURK</name>
<organism evidence="2 3">
    <name type="scientific">Derxia gummosa DSM 723</name>
    <dbReference type="NCBI Taxonomy" id="1121388"/>
    <lineage>
        <taxon>Bacteria</taxon>
        <taxon>Pseudomonadati</taxon>
        <taxon>Pseudomonadota</taxon>
        <taxon>Betaproteobacteria</taxon>
        <taxon>Burkholderiales</taxon>
        <taxon>Alcaligenaceae</taxon>
        <taxon>Derxia</taxon>
    </lineage>
</organism>
<dbReference type="Proteomes" id="UP000675920">
    <property type="component" value="Unplaced"/>
</dbReference>
<evidence type="ECO:0000313" key="3">
    <source>
        <dbReference type="RefSeq" id="WP_028310869.1"/>
    </source>
</evidence>
<accession>A0A8B6X2T8</accession>
<dbReference type="PROSITE" id="PS51819">
    <property type="entry name" value="VOC"/>
    <property type="match status" value="1"/>
</dbReference>
<feature type="domain" description="VOC" evidence="1">
    <location>
        <begin position="8"/>
        <end position="131"/>
    </location>
</feature>
<keyword evidence="2" id="KW-1185">Reference proteome</keyword>
<evidence type="ECO:0000259" key="1">
    <source>
        <dbReference type="PROSITE" id="PS51819"/>
    </source>
</evidence>
<dbReference type="RefSeq" id="WP_028310869.1">
    <property type="nucleotide sequence ID" value="NZ_AXWS01000008.1"/>
</dbReference>
<reference evidence="3" key="1">
    <citation type="journal article" date="2000" name="Biochemistry">
        <title>Mechanistic diversity in a metalloenzyme superfamily.</title>
        <authorList>
            <person name="Armstrong R.N."/>
        </authorList>
    </citation>
    <scope>NUCLEOTIDE SEQUENCE</scope>
</reference>
<evidence type="ECO:0000313" key="2">
    <source>
        <dbReference type="Proteomes" id="UP000675920"/>
    </source>
</evidence>
<sequence>MNKRVRSYVEHVAIRVSDIDWHIRFFREVLGQTLREVDGPEHAPRQYWTLGGLQFMSVPGFAAPPSNDAGWLAHLGIMVSDLGAALDAARAWGVTTLPQGSNWLQLPDGLAVELIQASGDSVERVLAVNPRDWPQA</sequence>